<evidence type="ECO:0000313" key="2">
    <source>
        <dbReference type="EMBL" id="TFB81242.1"/>
    </source>
</evidence>
<gene>
    <name evidence="2" type="ORF">E3O21_05205</name>
</gene>
<dbReference type="Proteomes" id="UP000298252">
    <property type="component" value="Unassembled WGS sequence"/>
</dbReference>
<protein>
    <submittedName>
        <fullName evidence="2">Uncharacterized protein</fullName>
    </submittedName>
</protein>
<dbReference type="EMBL" id="SOFD01000009">
    <property type="protein sequence ID" value="TFB81242.1"/>
    <property type="molecule type" value="Genomic_DNA"/>
</dbReference>
<reference evidence="2 3" key="1">
    <citation type="submission" date="2019-03" db="EMBL/GenBank/DDBJ databases">
        <title>Genomics of glacier-inhabiting Cryobacterium strains.</title>
        <authorList>
            <person name="Liu Q."/>
            <person name="Xin Y.-H."/>
        </authorList>
    </citation>
    <scope>NUCLEOTIDE SEQUENCE [LARGE SCALE GENOMIC DNA]</scope>
    <source>
        <strain evidence="2 3">Hh8</strain>
    </source>
</reference>
<keyword evidence="1" id="KW-0812">Transmembrane</keyword>
<keyword evidence="3" id="KW-1185">Reference proteome</keyword>
<feature type="transmembrane region" description="Helical" evidence="1">
    <location>
        <begin position="32"/>
        <end position="62"/>
    </location>
</feature>
<feature type="transmembrane region" description="Helical" evidence="1">
    <location>
        <begin position="114"/>
        <end position="133"/>
    </location>
</feature>
<sequence length="143" mass="15469">MCQSPKRPGPLASQTLPDWESRREYGFRGSTIISSVIVSQFAGIAAVMLWAGVLPFAASWMLDGIVQVLRHNGLKLFWMALGFTIVVAGAGYLARQYGLGASDVSAASISAMSSLAQTFLIFTIPISLIAFIGRTIKLMRKTR</sequence>
<keyword evidence="1" id="KW-1133">Transmembrane helix</keyword>
<keyword evidence="1" id="KW-0472">Membrane</keyword>
<proteinExistence type="predicted"/>
<evidence type="ECO:0000313" key="3">
    <source>
        <dbReference type="Proteomes" id="UP000298252"/>
    </source>
</evidence>
<name>A0ABY2I7R4_9MICO</name>
<evidence type="ECO:0000256" key="1">
    <source>
        <dbReference type="SAM" id="Phobius"/>
    </source>
</evidence>
<comment type="caution">
    <text evidence="2">The sequence shown here is derived from an EMBL/GenBank/DDBJ whole genome shotgun (WGS) entry which is preliminary data.</text>
</comment>
<feature type="transmembrane region" description="Helical" evidence="1">
    <location>
        <begin position="74"/>
        <end position="94"/>
    </location>
</feature>
<organism evidence="2 3">
    <name type="scientific">Cryobacterium flavum</name>
    <dbReference type="NCBI Taxonomy" id="1424659"/>
    <lineage>
        <taxon>Bacteria</taxon>
        <taxon>Bacillati</taxon>
        <taxon>Actinomycetota</taxon>
        <taxon>Actinomycetes</taxon>
        <taxon>Micrococcales</taxon>
        <taxon>Microbacteriaceae</taxon>
        <taxon>Cryobacterium</taxon>
    </lineage>
</organism>
<accession>A0ABY2I7R4</accession>